<evidence type="ECO:0000313" key="2">
    <source>
        <dbReference type="Proteomes" id="UP001165135"/>
    </source>
</evidence>
<evidence type="ECO:0008006" key="3">
    <source>
        <dbReference type="Google" id="ProtNLM"/>
    </source>
</evidence>
<dbReference type="SUPFAM" id="SSF101386">
    <property type="entry name" value="all-alpha NTP pyrophosphatases"/>
    <property type="match status" value="1"/>
</dbReference>
<gene>
    <name evidence="1" type="ORF">Airi01_083480</name>
</gene>
<proteinExistence type="predicted"/>
<reference evidence="1" key="1">
    <citation type="submission" date="2023-03" db="EMBL/GenBank/DDBJ databases">
        <title>Actinoallomurus iriomotensis NBRC 103681.</title>
        <authorList>
            <person name="Ichikawa N."/>
            <person name="Sato H."/>
            <person name="Tonouchi N."/>
        </authorList>
    </citation>
    <scope>NUCLEOTIDE SEQUENCE</scope>
    <source>
        <strain evidence="1">NBRC 103681</strain>
    </source>
</reference>
<sequence>MPDGPDDLSFDDFSAWTHRQTRLIADRSTADIHSDLFIYMQAAKLVEEVGELHAQLLGRSKLQRRDKGQEFSRTALEGEVADVMICTAILAQAAGVDFRAALRAKMHTVDGRDQAEDVRE</sequence>
<organism evidence="1 2">
    <name type="scientific">Actinoallomurus iriomotensis</name>
    <dbReference type="NCBI Taxonomy" id="478107"/>
    <lineage>
        <taxon>Bacteria</taxon>
        <taxon>Bacillati</taxon>
        <taxon>Actinomycetota</taxon>
        <taxon>Actinomycetes</taxon>
        <taxon>Streptosporangiales</taxon>
        <taxon>Thermomonosporaceae</taxon>
        <taxon>Actinoallomurus</taxon>
    </lineage>
</organism>
<accession>A0A9W6RPI7</accession>
<comment type="caution">
    <text evidence="1">The sequence shown here is derived from an EMBL/GenBank/DDBJ whole genome shotgun (WGS) entry which is preliminary data.</text>
</comment>
<dbReference type="RefSeq" id="WP_285632537.1">
    <property type="nucleotide sequence ID" value="NZ_BSTJ01000013.1"/>
</dbReference>
<protein>
    <recommendedName>
        <fullName evidence="3">NTP pyrophosphohydrolase MazG putative catalytic core domain-containing protein</fullName>
    </recommendedName>
</protein>
<dbReference type="EMBL" id="BSTJ01000013">
    <property type="protein sequence ID" value="GLY80081.1"/>
    <property type="molecule type" value="Genomic_DNA"/>
</dbReference>
<dbReference type="Proteomes" id="UP001165135">
    <property type="component" value="Unassembled WGS sequence"/>
</dbReference>
<dbReference type="AlphaFoldDB" id="A0A9W6RPI7"/>
<dbReference type="Gene3D" id="1.10.287.1080">
    <property type="entry name" value="MazG-like"/>
    <property type="match status" value="1"/>
</dbReference>
<evidence type="ECO:0000313" key="1">
    <source>
        <dbReference type="EMBL" id="GLY80081.1"/>
    </source>
</evidence>
<name>A0A9W6RPI7_9ACTN</name>